<keyword evidence="1" id="KW-0472">Membrane</keyword>
<evidence type="ECO:0000313" key="2">
    <source>
        <dbReference type="EMBL" id="OGN26741.1"/>
    </source>
</evidence>
<feature type="transmembrane region" description="Helical" evidence="1">
    <location>
        <begin position="5"/>
        <end position="28"/>
    </location>
</feature>
<keyword evidence="1" id="KW-0812">Transmembrane</keyword>
<name>A0A1F8GN32_9BACT</name>
<dbReference type="Proteomes" id="UP000178256">
    <property type="component" value="Unassembled WGS sequence"/>
</dbReference>
<dbReference type="EMBL" id="MGKL01000003">
    <property type="protein sequence ID" value="OGN26741.1"/>
    <property type="molecule type" value="Genomic_DNA"/>
</dbReference>
<sequence>MRPILWGIIVLVLSAIGWVISVVLNVVTLGSLRWVSNMFGIIALFSIPASVIWEIIRKKRVRPGD</sequence>
<evidence type="ECO:0000256" key="1">
    <source>
        <dbReference type="SAM" id="Phobius"/>
    </source>
</evidence>
<dbReference type="AlphaFoldDB" id="A0A1F8GN32"/>
<reference evidence="2 3" key="1">
    <citation type="journal article" date="2016" name="Nat. Commun.">
        <title>Thousands of microbial genomes shed light on interconnected biogeochemical processes in an aquifer system.</title>
        <authorList>
            <person name="Anantharaman K."/>
            <person name="Brown C.T."/>
            <person name="Hug L.A."/>
            <person name="Sharon I."/>
            <person name="Castelle C.J."/>
            <person name="Probst A.J."/>
            <person name="Thomas B.C."/>
            <person name="Singh A."/>
            <person name="Wilkins M.J."/>
            <person name="Karaoz U."/>
            <person name="Brodie E.L."/>
            <person name="Williams K.H."/>
            <person name="Hubbard S.S."/>
            <person name="Banfield J.F."/>
        </authorList>
    </citation>
    <scope>NUCLEOTIDE SEQUENCE [LARGE SCALE GENOMIC DNA]</scope>
</reference>
<accession>A0A1F8GN32</accession>
<organism evidence="2 3">
    <name type="scientific">Candidatus Yanofskybacteria bacterium RIFCSPLOWO2_01_FULL_44_22</name>
    <dbReference type="NCBI Taxonomy" id="1802697"/>
    <lineage>
        <taxon>Bacteria</taxon>
        <taxon>Candidatus Yanofskyibacteriota</taxon>
    </lineage>
</organism>
<gene>
    <name evidence="2" type="ORF">A2925_04115</name>
</gene>
<dbReference type="STRING" id="1802697.A2925_04115"/>
<feature type="transmembrane region" description="Helical" evidence="1">
    <location>
        <begin position="34"/>
        <end position="56"/>
    </location>
</feature>
<protein>
    <submittedName>
        <fullName evidence="2">Uncharacterized protein</fullName>
    </submittedName>
</protein>
<keyword evidence="1" id="KW-1133">Transmembrane helix</keyword>
<evidence type="ECO:0000313" key="3">
    <source>
        <dbReference type="Proteomes" id="UP000178256"/>
    </source>
</evidence>
<comment type="caution">
    <text evidence="2">The sequence shown here is derived from an EMBL/GenBank/DDBJ whole genome shotgun (WGS) entry which is preliminary data.</text>
</comment>
<proteinExistence type="predicted"/>